<feature type="compositionally biased region" description="Polar residues" evidence="1">
    <location>
        <begin position="13"/>
        <end position="26"/>
    </location>
</feature>
<dbReference type="InterPro" id="IPR022085">
    <property type="entry name" value="OpdG"/>
</dbReference>
<proteinExistence type="predicted"/>
<keyword evidence="3" id="KW-1185">Reference proteome</keyword>
<dbReference type="AlphaFoldDB" id="A0A8H4H4F4"/>
<name>A0A8H4H4F4_9EURO</name>
<reference evidence="2" key="1">
    <citation type="journal article" date="2020" name="bioRxiv">
        <title>Genomic and phenotypic heterogeneity of clinical isolates of the human pathogens Aspergillus fumigatus, Aspergillus lentulus and Aspergillus fumigatiaffinis.</title>
        <authorList>
            <person name="dos Santos R.A.C."/>
            <person name="Steenwyk J.L."/>
            <person name="Rivero-Menendez O."/>
            <person name="Mead M.E."/>
            <person name="Silva L.P."/>
            <person name="Bastos R.W."/>
            <person name="Alastruey-Izquierdo A."/>
            <person name="Goldman G.H."/>
            <person name="Rokas A."/>
        </authorList>
    </citation>
    <scope>NUCLEOTIDE SEQUENCE</scope>
    <source>
        <strain evidence="2">CNM-CM6805</strain>
    </source>
</reference>
<sequence>MSKLQLKLKGWGTENQPTESISVSTESKPISRFDDGEFGYRYVETTEYSQEKVFQVLNDYLQPDTKTSLDSALHSILALLPEKEPLSTEVWSVGEVVLQLAEQIPYYHPSQIKLARLMEELTRSPKFTTELSEPYNGPGEDAPQEWPNLNAFFAHEASTHIRPHDPDFAIWTLRDTFETPAEPVHWSASFKGMRDQQIIAAAQYILWDGQELFKHVLCPDSIEDTKGWEPGLLYFGDASLSLKRWRFWKDGFRKAAGEDSGLSDECRKVSTRAATLMEALEASIIF</sequence>
<dbReference type="InterPro" id="IPR053204">
    <property type="entry name" value="Oxopyrrolidines_Biosynth-assoc"/>
</dbReference>
<accession>A0A8H4H4F4</accession>
<evidence type="ECO:0000313" key="2">
    <source>
        <dbReference type="EMBL" id="KAF4234667.1"/>
    </source>
</evidence>
<dbReference type="EMBL" id="JAAAPX010000066">
    <property type="protein sequence ID" value="KAF4234667.1"/>
    <property type="molecule type" value="Genomic_DNA"/>
</dbReference>
<evidence type="ECO:0000256" key="1">
    <source>
        <dbReference type="SAM" id="MobiDB-lite"/>
    </source>
</evidence>
<reference evidence="2" key="2">
    <citation type="submission" date="2020-04" db="EMBL/GenBank/DDBJ databases">
        <authorList>
            <person name="Santos R.A.C."/>
            <person name="Steenwyk J.L."/>
            <person name="Rivero-Menendez O."/>
            <person name="Mead M.E."/>
            <person name="Silva L.P."/>
            <person name="Bastos R.W."/>
            <person name="Alastruey-Izquierdo A."/>
            <person name="Goldman G.H."/>
            <person name="Rokas A."/>
        </authorList>
    </citation>
    <scope>NUCLEOTIDE SEQUENCE</scope>
    <source>
        <strain evidence="2">CNM-CM6805</strain>
    </source>
</reference>
<feature type="region of interest" description="Disordered" evidence="1">
    <location>
        <begin position="1"/>
        <end position="26"/>
    </location>
</feature>
<evidence type="ECO:0000313" key="3">
    <source>
        <dbReference type="Proteomes" id="UP000653565"/>
    </source>
</evidence>
<dbReference type="Proteomes" id="UP000653565">
    <property type="component" value="Unassembled WGS sequence"/>
</dbReference>
<organism evidence="2 3">
    <name type="scientific">Aspergillus fumigatiaffinis</name>
    <dbReference type="NCBI Taxonomy" id="340414"/>
    <lineage>
        <taxon>Eukaryota</taxon>
        <taxon>Fungi</taxon>
        <taxon>Dikarya</taxon>
        <taxon>Ascomycota</taxon>
        <taxon>Pezizomycotina</taxon>
        <taxon>Eurotiomycetes</taxon>
        <taxon>Eurotiomycetidae</taxon>
        <taxon>Eurotiales</taxon>
        <taxon>Aspergillaceae</taxon>
        <taxon>Aspergillus</taxon>
        <taxon>Aspergillus subgen. Fumigati</taxon>
    </lineage>
</organism>
<protein>
    <submittedName>
        <fullName evidence="2">Uncharacterized protein</fullName>
    </submittedName>
</protein>
<gene>
    <name evidence="2" type="ORF">CNMCM6805_008510</name>
</gene>
<dbReference type="PANTHER" id="PTHR38797">
    <property type="entry name" value="NUCLEAR PORE COMPLEX PROTEIN NUP85-RELATED"/>
    <property type="match status" value="1"/>
</dbReference>
<dbReference type="PANTHER" id="PTHR38797:SF4">
    <property type="entry name" value="NUCLEAR PORE COMPLEX PROTEIN NUP85"/>
    <property type="match status" value="1"/>
</dbReference>
<comment type="caution">
    <text evidence="2">The sequence shown here is derived from an EMBL/GenBank/DDBJ whole genome shotgun (WGS) entry which is preliminary data.</text>
</comment>
<dbReference type="Pfam" id="PF12311">
    <property type="entry name" value="DUF3632"/>
    <property type="match status" value="1"/>
</dbReference>